<dbReference type="AlphaFoldDB" id="A0A7N9D6G0"/>
<feature type="compositionally biased region" description="Polar residues" evidence="1">
    <location>
        <begin position="34"/>
        <end position="48"/>
    </location>
</feature>
<organism evidence="2 3">
    <name type="scientific">Macaca fascicularis</name>
    <name type="common">Crab-eating macaque</name>
    <name type="synonym">Cynomolgus monkey</name>
    <dbReference type="NCBI Taxonomy" id="9541"/>
    <lineage>
        <taxon>Eukaryota</taxon>
        <taxon>Metazoa</taxon>
        <taxon>Chordata</taxon>
        <taxon>Craniata</taxon>
        <taxon>Vertebrata</taxon>
        <taxon>Euteleostomi</taxon>
        <taxon>Mammalia</taxon>
        <taxon>Eutheria</taxon>
        <taxon>Euarchontoglires</taxon>
        <taxon>Primates</taxon>
        <taxon>Haplorrhini</taxon>
        <taxon>Catarrhini</taxon>
        <taxon>Cercopithecidae</taxon>
        <taxon>Cercopithecinae</taxon>
        <taxon>Macaca</taxon>
    </lineage>
</organism>
<reference evidence="2" key="2">
    <citation type="submission" date="2025-08" db="UniProtKB">
        <authorList>
            <consortium name="Ensembl"/>
        </authorList>
    </citation>
    <scope>IDENTIFICATION</scope>
</reference>
<evidence type="ECO:0000313" key="3">
    <source>
        <dbReference type="Proteomes" id="UP000233100"/>
    </source>
</evidence>
<accession>A0A7N9D6G0</accession>
<sequence length="103" mass="11405">MEPGRGEVWKPLTPISPLSPQVLAYSATTARQEEVSQQTVAHSNSGTASKRRSVQQDLIDENILETVTRAQRVWITPTLPTICFLASHVQFVNQVKQIQVPAP</sequence>
<protein>
    <submittedName>
        <fullName evidence="2">Uncharacterized protein</fullName>
    </submittedName>
</protein>
<dbReference type="Proteomes" id="UP000233100">
    <property type="component" value="Chromosome 8"/>
</dbReference>
<evidence type="ECO:0000256" key="1">
    <source>
        <dbReference type="SAM" id="MobiDB-lite"/>
    </source>
</evidence>
<reference evidence="2" key="3">
    <citation type="submission" date="2025-09" db="UniProtKB">
        <authorList>
            <consortium name="Ensembl"/>
        </authorList>
    </citation>
    <scope>IDENTIFICATION</scope>
</reference>
<name>A0A7N9D6G0_MACFA</name>
<keyword evidence="3" id="KW-1185">Reference proteome</keyword>
<proteinExistence type="predicted"/>
<reference evidence="2 3" key="1">
    <citation type="submission" date="2013-03" db="EMBL/GenBank/DDBJ databases">
        <authorList>
            <person name="Warren W."/>
            <person name="Wilson R.K."/>
        </authorList>
    </citation>
    <scope>NUCLEOTIDE SEQUENCE</scope>
</reference>
<dbReference type="Ensembl" id="ENSMFAT00000078354.1">
    <property type="protein sequence ID" value="ENSMFAP00000061654.1"/>
    <property type="gene ID" value="ENSMFAG00000051335.1"/>
</dbReference>
<evidence type="ECO:0000313" key="2">
    <source>
        <dbReference type="Ensembl" id="ENSMFAP00000061654.1"/>
    </source>
</evidence>
<feature type="region of interest" description="Disordered" evidence="1">
    <location>
        <begin position="34"/>
        <end position="54"/>
    </location>
</feature>